<keyword evidence="4 5" id="KW-0720">Serine protease</keyword>
<dbReference type="PANTHER" id="PTHR32060:SF30">
    <property type="entry name" value="CARBOXY-TERMINAL PROCESSING PROTEASE CTPA"/>
    <property type="match status" value="1"/>
</dbReference>
<protein>
    <recommendedName>
        <fullName evidence="7">PDZ domain-containing protein</fullName>
    </recommendedName>
</protein>
<reference evidence="8 9" key="1">
    <citation type="journal article" date="2016" name="Nat. Commun.">
        <title>Thousands of microbial genomes shed light on interconnected biogeochemical processes in an aquifer system.</title>
        <authorList>
            <person name="Anantharaman K."/>
            <person name="Brown C.T."/>
            <person name="Hug L.A."/>
            <person name="Sharon I."/>
            <person name="Castelle C.J."/>
            <person name="Probst A.J."/>
            <person name="Thomas B.C."/>
            <person name="Singh A."/>
            <person name="Wilkins M.J."/>
            <person name="Karaoz U."/>
            <person name="Brodie E.L."/>
            <person name="Williams K.H."/>
            <person name="Hubbard S.S."/>
            <person name="Banfield J.F."/>
        </authorList>
    </citation>
    <scope>NUCLEOTIDE SEQUENCE [LARGE SCALE GENOMIC DNA]</scope>
</reference>
<evidence type="ECO:0000313" key="8">
    <source>
        <dbReference type="EMBL" id="OGH69703.1"/>
    </source>
</evidence>
<dbReference type="Pfam" id="PF00595">
    <property type="entry name" value="PDZ"/>
    <property type="match status" value="1"/>
</dbReference>
<dbReference type="GO" id="GO:0004175">
    <property type="term" value="F:endopeptidase activity"/>
    <property type="evidence" value="ECO:0007669"/>
    <property type="project" value="TreeGrafter"/>
</dbReference>
<dbReference type="NCBIfam" id="TIGR00225">
    <property type="entry name" value="prc"/>
    <property type="match status" value="1"/>
</dbReference>
<evidence type="ECO:0000256" key="6">
    <source>
        <dbReference type="SAM" id="Phobius"/>
    </source>
</evidence>
<evidence type="ECO:0000256" key="1">
    <source>
        <dbReference type="ARBA" id="ARBA00009179"/>
    </source>
</evidence>
<dbReference type="SMART" id="SM00245">
    <property type="entry name" value="TSPc"/>
    <property type="match status" value="1"/>
</dbReference>
<dbReference type="InterPro" id="IPR004447">
    <property type="entry name" value="Peptidase_S41A"/>
</dbReference>
<comment type="similarity">
    <text evidence="1 5">Belongs to the peptidase S41A family.</text>
</comment>
<dbReference type="SUPFAM" id="SSF50156">
    <property type="entry name" value="PDZ domain-like"/>
    <property type="match status" value="1"/>
</dbReference>
<dbReference type="InterPro" id="IPR055210">
    <property type="entry name" value="CtpA/B_N"/>
</dbReference>
<comment type="caution">
    <text evidence="8">The sequence shown here is derived from an EMBL/GenBank/DDBJ whole genome shotgun (WGS) entry which is preliminary data.</text>
</comment>
<dbReference type="EMBL" id="MFQE01000066">
    <property type="protein sequence ID" value="OGH69703.1"/>
    <property type="molecule type" value="Genomic_DNA"/>
</dbReference>
<dbReference type="FunFam" id="2.30.42.10:FF:000063">
    <property type="entry name" value="Peptidase, S41 family"/>
    <property type="match status" value="1"/>
</dbReference>
<dbReference type="Pfam" id="PF03572">
    <property type="entry name" value="Peptidase_S41"/>
    <property type="match status" value="1"/>
</dbReference>
<dbReference type="InterPro" id="IPR029045">
    <property type="entry name" value="ClpP/crotonase-like_dom_sf"/>
</dbReference>
<dbReference type="Gene3D" id="3.90.226.10">
    <property type="entry name" value="2-enoyl-CoA Hydratase, Chain A, domain 1"/>
    <property type="match status" value="1"/>
</dbReference>
<dbReference type="InterPro" id="IPR001478">
    <property type="entry name" value="PDZ"/>
</dbReference>
<keyword evidence="6" id="KW-0812">Transmembrane</keyword>
<dbReference type="GO" id="GO:0030288">
    <property type="term" value="C:outer membrane-bounded periplasmic space"/>
    <property type="evidence" value="ECO:0007669"/>
    <property type="project" value="TreeGrafter"/>
</dbReference>
<keyword evidence="6" id="KW-0472">Membrane</keyword>
<evidence type="ECO:0000313" key="9">
    <source>
        <dbReference type="Proteomes" id="UP000177457"/>
    </source>
</evidence>
<dbReference type="GO" id="GO:0008236">
    <property type="term" value="F:serine-type peptidase activity"/>
    <property type="evidence" value="ECO:0007669"/>
    <property type="project" value="UniProtKB-KW"/>
</dbReference>
<gene>
    <name evidence="8" type="ORF">A3C90_03930</name>
</gene>
<organism evidence="8 9">
    <name type="scientific">Candidatus Magasanikbacteria bacterium RIFCSPHIGHO2_02_FULL_51_14</name>
    <dbReference type="NCBI Taxonomy" id="1798683"/>
    <lineage>
        <taxon>Bacteria</taxon>
        <taxon>Candidatus Magasanikiibacteriota</taxon>
    </lineage>
</organism>
<keyword evidence="3 5" id="KW-0378">Hydrolase</keyword>
<dbReference type="PANTHER" id="PTHR32060">
    <property type="entry name" value="TAIL-SPECIFIC PROTEASE"/>
    <property type="match status" value="1"/>
</dbReference>
<evidence type="ECO:0000256" key="3">
    <source>
        <dbReference type="ARBA" id="ARBA00022801"/>
    </source>
</evidence>
<proteinExistence type="inferred from homology"/>
<keyword evidence="6" id="KW-1133">Transmembrane helix</keyword>
<evidence type="ECO:0000256" key="5">
    <source>
        <dbReference type="RuleBase" id="RU004404"/>
    </source>
</evidence>
<feature type="domain" description="PDZ" evidence="7">
    <location>
        <begin position="111"/>
        <end position="187"/>
    </location>
</feature>
<dbReference type="GO" id="GO:0006508">
    <property type="term" value="P:proteolysis"/>
    <property type="evidence" value="ECO:0007669"/>
    <property type="project" value="UniProtKB-KW"/>
</dbReference>
<keyword evidence="2 5" id="KW-0645">Protease</keyword>
<feature type="transmembrane region" description="Helical" evidence="6">
    <location>
        <begin position="20"/>
        <end position="39"/>
    </location>
</feature>
<dbReference type="SMART" id="SM00228">
    <property type="entry name" value="PDZ"/>
    <property type="match status" value="1"/>
</dbReference>
<evidence type="ECO:0000259" key="7">
    <source>
        <dbReference type="PROSITE" id="PS50106"/>
    </source>
</evidence>
<dbReference type="Gene3D" id="3.30.750.44">
    <property type="match status" value="1"/>
</dbReference>
<name>A0A1F6ME10_9BACT</name>
<dbReference type="GO" id="GO:0007165">
    <property type="term" value="P:signal transduction"/>
    <property type="evidence" value="ECO:0007669"/>
    <property type="project" value="TreeGrafter"/>
</dbReference>
<sequence>MLFMDTNDQKTSRQGRVIKWILAIGLTFAFGVFVGQTLYVRDQLFAEDGTIKIERVIDLYGQTRSEEVDFDQFWDVWNKVKGKFVDQPVDEVKLFYGAIKGMVAGLDDPYSVYLPPEPAKEFAADLAGEFEGIGAEIGMRDGKLIVIAPLPESPAQKAGLKPGDTIYAIDGEDTASLSLEEAVLKIRGPKGTTVTLTVSHDGIETIEDVAIVRDTITVPTVYWEMKENTIAYLRISYFNQDTWDRFDKAVREMLLKSPKGIVLDLRSNPGGFLETSIDIASEWIENGVVVSEGAQVDNRQEFRSRGRHRLAGIPTVALVDEGTASGSEIVAGALQDHGVATVVGAQTFGKGSVQDFEVLPDGSALKLTIARWYTPNGRQIDKEGIAPDVVIEEMFVVEKDEVGVEIGEVKDAGLEKAIEMLSPKS</sequence>
<dbReference type="Pfam" id="PF22694">
    <property type="entry name" value="CtpB_N-like"/>
    <property type="match status" value="1"/>
</dbReference>
<accession>A0A1F6ME10</accession>
<evidence type="ECO:0000256" key="4">
    <source>
        <dbReference type="ARBA" id="ARBA00022825"/>
    </source>
</evidence>
<dbReference type="Gene3D" id="2.30.42.10">
    <property type="match status" value="1"/>
</dbReference>
<dbReference type="SUPFAM" id="SSF52096">
    <property type="entry name" value="ClpP/crotonase"/>
    <property type="match status" value="1"/>
</dbReference>
<dbReference type="Proteomes" id="UP000177457">
    <property type="component" value="Unassembled WGS sequence"/>
</dbReference>
<dbReference type="STRING" id="1798683.A3C90_03930"/>
<evidence type="ECO:0000256" key="2">
    <source>
        <dbReference type="ARBA" id="ARBA00022670"/>
    </source>
</evidence>
<dbReference type="InterPro" id="IPR005151">
    <property type="entry name" value="Tail-specific_protease"/>
</dbReference>
<dbReference type="InterPro" id="IPR036034">
    <property type="entry name" value="PDZ_sf"/>
</dbReference>
<dbReference type="PROSITE" id="PS50106">
    <property type="entry name" value="PDZ"/>
    <property type="match status" value="1"/>
</dbReference>
<dbReference type="AlphaFoldDB" id="A0A1F6ME10"/>
<dbReference type="CDD" id="cd06782">
    <property type="entry name" value="cpPDZ_CPP-like"/>
    <property type="match status" value="1"/>
</dbReference>
<dbReference type="CDD" id="cd07560">
    <property type="entry name" value="Peptidase_S41_CPP"/>
    <property type="match status" value="1"/>
</dbReference>